<dbReference type="RefSeq" id="WP_161027561.1">
    <property type="nucleotide sequence ID" value="NZ_WWCJ01000018.1"/>
</dbReference>
<name>A0A6N9HP78_9BURK</name>
<dbReference type="InterPro" id="IPR032710">
    <property type="entry name" value="NTF2-like_dom_sf"/>
</dbReference>
<dbReference type="PANTHER" id="PTHR41252:SF1">
    <property type="entry name" value="BLR2505 PROTEIN"/>
    <property type="match status" value="1"/>
</dbReference>
<evidence type="ECO:0000259" key="1">
    <source>
        <dbReference type="Pfam" id="PF12680"/>
    </source>
</evidence>
<accession>A0A6N9HP78</accession>
<organism evidence="2 3">
    <name type="scientific">Pseudoduganella guangdongensis</name>
    <dbReference type="NCBI Taxonomy" id="2692179"/>
    <lineage>
        <taxon>Bacteria</taxon>
        <taxon>Pseudomonadati</taxon>
        <taxon>Pseudomonadota</taxon>
        <taxon>Betaproteobacteria</taxon>
        <taxon>Burkholderiales</taxon>
        <taxon>Oxalobacteraceae</taxon>
        <taxon>Telluria group</taxon>
        <taxon>Pseudoduganella</taxon>
    </lineage>
</organism>
<dbReference type="PANTHER" id="PTHR41252">
    <property type="entry name" value="BLR2505 PROTEIN"/>
    <property type="match status" value="1"/>
</dbReference>
<proteinExistence type="predicted"/>
<dbReference type="SUPFAM" id="SSF54427">
    <property type="entry name" value="NTF2-like"/>
    <property type="match status" value="1"/>
</dbReference>
<reference evidence="2 3" key="1">
    <citation type="submission" date="2019-12" db="EMBL/GenBank/DDBJ databases">
        <title>Novel species isolated from a subtropical stream in China.</title>
        <authorList>
            <person name="Lu H."/>
        </authorList>
    </citation>
    <scope>NUCLEOTIDE SEQUENCE [LARGE SCALE GENOMIC DNA]</scope>
    <source>
        <strain evidence="2 3">DS3</strain>
    </source>
</reference>
<evidence type="ECO:0000313" key="2">
    <source>
        <dbReference type="EMBL" id="MYN04602.1"/>
    </source>
</evidence>
<feature type="domain" description="SnoaL-like" evidence="1">
    <location>
        <begin position="8"/>
        <end position="113"/>
    </location>
</feature>
<evidence type="ECO:0000313" key="3">
    <source>
        <dbReference type="Proteomes" id="UP000448575"/>
    </source>
</evidence>
<comment type="caution">
    <text evidence="2">The sequence shown here is derived from an EMBL/GenBank/DDBJ whole genome shotgun (WGS) entry which is preliminary data.</text>
</comment>
<gene>
    <name evidence="2" type="ORF">GTP41_21135</name>
</gene>
<dbReference type="AlphaFoldDB" id="A0A6N9HP78"/>
<dbReference type="EMBL" id="WWCJ01000018">
    <property type="protein sequence ID" value="MYN04602.1"/>
    <property type="molecule type" value="Genomic_DNA"/>
</dbReference>
<dbReference type="Proteomes" id="UP000448575">
    <property type="component" value="Unassembled WGS sequence"/>
</dbReference>
<keyword evidence="3" id="KW-1185">Reference proteome</keyword>
<dbReference type="InterPro" id="IPR037401">
    <property type="entry name" value="SnoaL-like"/>
</dbReference>
<dbReference type="Gene3D" id="3.10.450.50">
    <property type="match status" value="1"/>
</dbReference>
<dbReference type="Pfam" id="PF12680">
    <property type="entry name" value="SnoaL_2"/>
    <property type="match status" value="1"/>
</dbReference>
<protein>
    <recommendedName>
        <fullName evidence="1">SnoaL-like domain-containing protein</fullName>
    </recommendedName>
</protein>
<sequence length="128" mass="14441">MSTTDALRELYAALNRGDIDTVVKDFDPAIVWIEFPDAPGGGTYRGRDVVRAHFTQARSKWAEGSCEPERFVVAGDKIVAFLQIHVRLQGETEWRQGRHAAAYTFRNGKAVEMRIIEDEQEAMDWVGA</sequence>